<feature type="compositionally biased region" description="Basic and acidic residues" evidence="1">
    <location>
        <begin position="52"/>
        <end position="81"/>
    </location>
</feature>
<dbReference type="EMBL" id="AJ809521">
    <property type="protein sequence ID" value="CAH10905.1"/>
    <property type="molecule type" value="Genomic_DNA"/>
</dbReference>
<protein>
    <submittedName>
        <fullName evidence="2">RNA polymerase B subunit</fullName>
    </submittedName>
</protein>
<feature type="region of interest" description="Disordered" evidence="1">
    <location>
        <begin position="1"/>
        <end position="190"/>
    </location>
</feature>
<sequence length="229" mass="26646">RARRADPRTRGQVRQPARSEGCRGPPRTPGRHALHRGGRRPRPRAQPPRPALPDDRRPHLRDDRRQTRLDGGPARRRDAVPRRGRGRTPRRPRGRRLRFGRQGDHVLRGHRREDRGRDLRRRDFLPEALPHGLEQAARPLARAGAGADPPADGGARPRGRAPYRGDGTRRVHRPRGRDDAERTTARRVRPRVHPHLCELWDERGRKRRTTARLLSELRRGNRYPRDRDE</sequence>
<feature type="compositionally biased region" description="Basic residues" evidence="1">
    <location>
        <begin position="82"/>
        <end position="99"/>
    </location>
</feature>
<feature type="region of interest" description="Disordered" evidence="1">
    <location>
        <begin position="208"/>
        <end position="229"/>
    </location>
</feature>
<organism evidence="2">
    <name type="scientific">Haloterrigena turkmenica</name>
    <dbReference type="NCBI Taxonomy" id="62320"/>
    <lineage>
        <taxon>Archaea</taxon>
        <taxon>Methanobacteriati</taxon>
        <taxon>Methanobacteriota</taxon>
        <taxon>Stenosarchaea group</taxon>
        <taxon>Halobacteria</taxon>
        <taxon>Halobacteriales</taxon>
        <taxon>Natrialbaceae</taxon>
        <taxon>Haloterrigena</taxon>
    </lineage>
</organism>
<feature type="compositionally biased region" description="Low complexity" evidence="1">
    <location>
        <begin position="136"/>
        <end position="165"/>
    </location>
</feature>
<name>Q6A0Y5_9EURY</name>
<evidence type="ECO:0000256" key="1">
    <source>
        <dbReference type="SAM" id="MobiDB-lite"/>
    </source>
</evidence>
<feature type="non-terminal residue" evidence="2">
    <location>
        <position position="229"/>
    </location>
</feature>
<feature type="compositionally biased region" description="Basic and acidic residues" evidence="1">
    <location>
        <begin position="101"/>
        <end position="125"/>
    </location>
</feature>
<dbReference type="AlphaFoldDB" id="Q6A0Y5"/>
<gene>
    <name evidence="2" type="primary">rpoB</name>
</gene>
<evidence type="ECO:0000313" key="2">
    <source>
        <dbReference type="EMBL" id="CAH10905.1"/>
    </source>
</evidence>
<feature type="compositionally biased region" description="Basic residues" evidence="1">
    <location>
        <begin position="29"/>
        <end position="43"/>
    </location>
</feature>
<feature type="non-terminal residue" evidence="2">
    <location>
        <position position="1"/>
    </location>
</feature>
<reference evidence="2" key="1">
    <citation type="journal article" date="2004" name="Mol. Biol. Evol.">
        <title>Evolution of the RNA polymerase B subunit gene (rpoB) in Halobacteriales: a complementary molecular marker to the SSU rRNA gene.</title>
        <authorList>
            <person name="Walsh D.A."/>
            <person name="Bapteste E."/>
            <person name="Kamekura M."/>
            <person name="Doolittle W.F."/>
        </authorList>
    </citation>
    <scope>NUCLEOTIDE SEQUENCE</scope>
    <source>
        <strain evidence="2">ATCC 51198</strain>
    </source>
</reference>
<accession>Q6A0Y5</accession>
<proteinExistence type="predicted"/>
<feature type="compositionally biased region" description="Basic and acidic residues" evidence="1">
    <location>
        <begin position="215"/>
        <end position="229"/>
    </location>
</feature>